<feature type="compositionally biased region" description="Acidic residues" evidence="1">
    <location>
        <begin position="33"/>
        <end position="50"/>
    </location>
</feature>
<organism evidence="2 3">
    <name type="scientific">Austropuccinia psidii MF-1</name>
    <dbReference type="NCBI Taxonomy" id="1389203"/>
    <lineage>
        <taxon>Eukaryota</taxon>
        <taxon>Fungi</taxon>
        <taxon>Dikarya</taxon>
        <taxon>Basidiomycota</taxon>
        <taxon>Pucciniomycotina</taxon>
        <taxon>Pucciniomycetes</taxon>
        <taxon>Pucciniales</taxon>
        <taxon>Sphaerophragmiaceae</taxon>
        <taxon>Austropuccinia</taxon>
    </lineage>
</organism>
<evidence type="ECO:0000313" key="2">
    <source>
        <dbReference type="EMBL" id="MBW0463784.1"/>
    </source>
</evidence>
<proteinExistence type="predicted"/>
<keyword evidence="3" id="KW-1185">Reference proteome</keyword>
<feature type="compositionally biased region" description="Polar residues" evidence="1">
    <location>
        <begin position="70"/>
        <end position="82"/>
    </location>
</feature>
<evidence type="ECO:0000313" key="3">
    <source>
        <dbReference type="Proteomes" id="UP000765509"/>
    </source>
</evidence>
<sequence length="137" mass="14925">MKGRKSAKKGKFIFRSSWPFPGISGTTIKGPGEDDAEEEENSVEEEESDSTEAAPSPVGKLKGTGEPTLAQPNQPVSHQSKPSLFAIMKKMTKIMANLQAESFFEDSRPPASKTPSMKAPDCFDGTQPLKFRSFIQS</sequence>
<comment type="caution">
    <text evidence="2">The sequence shown here is derived from an EMBL/GenBank/DDBJ whole genome shotgun (WGS) entry which is preliminary data.</text>
</comment>
<dbReference type="AlphaFoldDB" id="A0A9Q3BE56"/>
<gene>
    <name evidence="2" type="ORF">O181_003499</name>
</gene>
<evidence type="ECO:0000256" key="1">
    <source>
        <dbReference type="SAM" id="MobiDB-lite"/>
    </source>
</evidence>
<feature type="region of interest" description="Disordered" evidence="1">
    <location>
        <begin position="101"/>
        <end position="127"/>
    </location>
</feature>
<dbReference type="EMBL" id="AVOT02000630">
    <property type="protein sequence ID" value="MBW0463784.1"/>
    <property type="molecule type" value="Genomic_DNA"/>
</dbReference>
<dbReference type="Proteomes" id="UP000765509">
    <property type="component" value="Unassembled WGS sequence"/>
</dbReference>
<name>A0A9Q3BE56_9BASI</name>
<feature type="region of interest" description="Disordered" evidence="1">
    <location>
        <begin position="1"/>
        <end position="84"/>
    </location>
</feature>
<reference evidence="2" key="1">
    <citation type="submission" date="2021-03" db="EMBL/GenBank/DDBJ databases">
        <title>Draft genome sequence of rust myrtle Austropuccinia psidii MF-1, a brazilian biotype.</title>
        <authorList>
            <person name="Quecine M.C."/>
            <person name="Pachon D.M.R."/>
            <person name="Bonatelli M.L."/>
            <person name="Correr F.H."/>
            <person name="Franceschini L.M."/>
            <person name="Leite T.F."/>
            <person name="Margarido G.R.A."/>
            <person name="Almeida C.A."/>
            <person name="Ferrarezi J.A."/>
            <person name="Labate C.A."/>
        </authorList>
    </citation>
    <scope>NUCLEOTIDE SEQUENCE</scope>
    <source>
        <strain evidence="2">MF-1</strain>
    </source>
</reference>
<protein>
    <submittedName>
        <fullName evidence="2">Uncharacterized protein</fullName>
    </submittedName>
</protein>
<feature type="compositionally biased region" description="Basic residues" evidence="1">
    <location>
        <begin position="1"/>
        <end position="12"/>
    </location>
</feature>
<accession>A0A9Q3BE56</accession>